<evidence type="ECO:0000313" key="2">
    <source>
        <dbReference type="Proteomes" id="UP000031668"/>
    </source>
</evidence>
<dbReference type="InterPro" id="IPR002347">
    <property type="entry name" value="SDR_fam"/>
</dbReference>
<sequence>MSRLIGQVAIVTGASRGIGRGIAKVLVDEGARVYITGRNKQFSEDFPTVMETAEQLNKLGSGTCIGVYCDHSDDTQTSSLFQMIEEKEGRLDILVNNAFSSFDVIMRLI</sequence>
<comment type="caution">
    <text evidence="1">The sequence shown here is derived from an EMBL/GenBank/DDBJ whole genome shotgun (WGS) entry which is preliminary data.</text>
</comment>
<dbReference type="PANTHER" id="PTHR44147">
    <property type="entry name" value="DEHYDROGENASE/REDUCTASE SDR FAMILY MEMBER 1"/>
    <property type="match status" value="1"/>
</dbReference>
<dbReference type="OrthoDB" id="47007at2759"/>
<keyword evidence="2" id="KW-1185">Reference proteome</keyword>
<dbReference type="EMBL" id="JWZT01002884">
    <property type="protein sequence ID" value="KII68228.1"/>
    <property type="molecule type" value="Genomic_DNA"/>
</dbReference>
<proteinExistence type="predicted"/>
<dbReference type="Pfam" id="PF00106">
    <property type="entry name" value="adh_short"/>
    <property type="match status" value="1"/>
</dbReference>
<dbReference type="SUPFAM" id="SSF51735">
    <property type="entry name" value="NAD(P)-binding Rossmann-fold domains"/>
    <property type="match status" value="1"/>
</dbReference>
<dbReference type="InterPro" id="IPR036291">
    <property type="entry name" value="NAD(P)-bd_dom_sf"/>
</dbReference>
<dbReference type="AlphaFoldDB" id="A0A0C2JG98"/>
<dbReference type="Proteomes" id="UP000031668">
    <property type="component" value="Unassembled WGS sequence"/>
</dbReference>
<gene>
    <name evidence="1" type="ORF">RF11_07780</name>
</gene>
<dbReference type="Gene3D" id="3.40.50.720">
    <property type="entry name" value="NAD(P)-binding Rossmann-like Domain"/>
    <property type="match status" value="1"/>
</dbReference>
<dbReference type="PANTHER" id="PTHR44147:SF2">
    <property type="entry name" value="DEHYDROGENASE_REDUCTASE SDR FAMILY MEMBER 1"/>
    <property type="match status" value="1"/>
</dbReference>
<dbReference type="OMA" id="IAVEHFG"/>
<reference evidence="1 2" key="1">
    <citation type="journal article" date="2014" name="Genome Biol. Evol.">
        <title>The genome of the myxosporean Thelohanellus kitauei shows adaptations to nutrient acquisition within its fish host.</title>
        <authorList>
            <person name="Yang Y."/>
            <person name="Xiong J."/>
            <person name="Zhou Z."/>
            <person name="Huo F."/>
            <person name="Miao W."/>
            <person name="Ran C."/>
            <person name="Liu Y."/>
            <person name="Zhang J."/>
            <person name="Feng J."/>
            <person name="Wang M."/>
            <person name="Wang M."/>
            <person name="Wang L."/>
            <person name="Yao B."/>
        </authorList>
    </citation>
    <scope>NUCLEOTIDE SEQUENCE [LARGE SCALE GENOMIC DNA]</scope>
    <source>
        <strain evidence="1">Wuqing</strain>
    </source>
</reference>
<name>A0A0C2JG98_THEKT</name>
<accession>A0A0C2JG98</accession>
<evidence type="ECO:0000313" key="1">
    <source>
        <dbReference type="EMBL" id="KII68228.1"/>
    </source>
</evidence>
<organism evidence="1 2">
    <name type="scientific">Thelohanellus kitauei</name>
    <name type="common">Myxosporean</name>
    <dbReference type="NCBI Taxonomy" id="669202"/>
    <lineage>
        <taxon>Eukaryota</taxon>
        <taxon>Metazoa</taxon>
        <taxon>Cnidaria</taxon>
        <taxon>Myxozoa</taxon>
        <taxon>Myxosporea</taxon>
        <taxon>Bivalvulida</taxon>
        <taxon>Platysporina</taxon>
        <taxon>Myxobolidae</taxon>
        <taxon>Thelohanellus</taxon>
    </lineage>
</organism>
<protein>
    <submittedName>
        <fullName evidence="1">Dehydrogenase/reductase SDR family member 1</fullName>
    </submittedName>
</protein>
<dbReference type="PRINTS" id="PR00081">
    <property type="entry name" value="GDHRDH"/>
</dbReference>